<dbReference type="HOGENOM" id="CLU_004188_0_0_11"/>
<dbReference type="OrthoDB" id="218750at2"/>
<evidence type="ECO:0000313" key="2">
    <source>
        <dbReference type="Proteomes" id="UP000004208"/>
    </source>
</evidence>
<organism evidence="1 2">
    <name type="scientific">Corynebacterium genitalium ATCC 33030</name>
    <dbReference type="NCBI Taxonomy" id="585529"/>
    <lineage>
        <taxon>Bacteria</taxon>
        <taxon>Bacillati</taxon>
        <taxon>Actinomycetota</taxon>
        <taxon>Actinomycetes</taxon>
        <taxon>Mycobacteriales</taxon>
        <taxon>Corynebacteriaceae</taxon>
        <taxon>Corynebacterium</taxon>
    </lineage>
</organism>
<accession>D7WAL2</accession>
<protein>
    <recommendedName>
        <fullName evidence="3">DNA-binding protein</fullName>
    </recommendedName>
</protein>
<dbReference type="Proteomes" id="UP000004208">
    <property type="component" value="Unassembled WGS sequence"/>
</dbReference>
<sequence>MSDNRARLEQGGITLQADDTTYPLTAATFTHPVLPGRTIVRLIPEPLLEAERLALEVSGVELQGSTPVGHTRRKGVGFPAWPILNDPDNAEHALNLVGDLERTMRRARPKPGATKREILELTASLENSAPHFLPTFLEQVARVYLSVGNSAYAAQMFGRAREAERRYALPIDEQRHRDVLMEFAYAGAISAKALSAEAQSLSERLEPADAYETFRTLCVERIRGGLTPYSGMKKDLAKLAKAAGLKPADEEVRIVSELLRIGSIERANESFWKNYKSAIRKAAAKDEELRAVLLTLAPEEAKNDNWLELLDASGALELVKHGNHPEFVPLIVSFASRHRWGWWDYQEPSTKLAQVLADILPHAGCTSVTLCSRTITEMRAAALEQLAVHDVAVEVNDADANTSIDVKAWADSDDRAPLPHLAAHEDLRKYLINGIERALTSPDVVTIVSTDPDLRPVLIEMLTEQVELLESAPPTVDRLTAVTSFVRHFEFIADAEVQALLDRVRAYHSDLAEVLAETLRRGLLDELGWPEFEEAYKNNTAGNGRHGARLQECWPGVVAYNDSKATYVCGRTSHDIQNWTGASIYGVTEVEGQFAIMDHDFSTGKNYVNWSSSGERLVARTRQSWFHDPDESIPVPGGRLVDASTIIRPDRSTWSDGSKQFFNEGDRFWMVQDNRKTVKVVEIDPKTGAKGRESLPDWFEEQRRRHPDLVFDPTRSQLRPVTDETTGSLFSTADGYHRSAVFYRPDDPHVQLVIDADGAEYHVTGTYAPLVRGVIRLPDGQPRVLAGNGRTIYLLDPDDLMPTVHHGIGFETPLWWHHAVPRDPELSARLRQITAEELRPLIERISAPGLPITVFHEAVSTLLGLPNSAVRDAVAKHADALVHSWPGWATSAPTPALLDAPTLKHHLRVLTSAMHTHLTKFDVMSIWRDTATLGLHDRELPKHAQKDRLPSLRHSWGDLLGNTDALLALAAIPGRTAGEIRALKELWSVLRESGLVGADNLFVDVLQIPDGFDPFLHVAPPRTLEIDHGIDTITLLRADSGKPVARRGRTFTLLERREIAPGHTDLEPLFDALMERVRANGPQPWSPEPGEAFAAASGVSVTDAHLIMAGFPNFADFEDNYLPKELRTALGLKVQEALDTKRRLQEVNEHFLAVLTAGVPEDPTELLEHGLDSQTMAARWPGHPPAPEQLHADTSAREKPAATLADRRPKSMWNTTFRDVIAGKHDKRFWGEEVAMLLWIANDVGLSDPLRIALADYAEELAQSPAGLDSVHLGRIRDYAHVRQRLGLPGPEEASIGSQQQKAGRFRVESNRWQDSLHADLSDITDPDDPDLNLARQWGIAFGGDVQTLAAVDVRLSGGLSAYAQWLREHGEGDPHDPLVVVPELVADAAAELSVSEDAARYYLQLIAWPDPTDANVRRWNNWKKADITRAGKELAAVDLVLEAKRTRSGRNFFLPGGWLEAAPPHVPLELWKKEAFGMAVLPDFTKPRPMLGVAVAPLPPTLWLPACWERSRGDDTPQFGDLETTRRTRQ</sequence>
<evidence type="ECO:0000313" key="1">
    <source>
        <dbReference type="EMBL" id="EFK54893.1"/>
    </source>
</evidence>
<dbReference type="STRING" id="585529.HMPREF0291_10151"/>
<dbReference type="RefSeq" id="WP_005286421.1">
    <property type="nucleotide sequence ID" value="NZ_CM000961.1"/>
</dbReference>
<name>D7WAL2_9CORY</name>
<proteinExistence type="predicted"/>
<evidence type="ECO:0008006" key="3">
    <source>
        <dbReference type="Google" id="ProtNLM"/>
    </source>
</evidence>
<dbReference type="EMBL" id="ACLJ02000001">
    <property type="protein sequence ID" value="EFK54893.1"/>
    <property type="molecule type" value="Genomic_DNA"/>
</dbReference>
<gene>
    <name evidence="1" type="ORF">HMPREF0291_10151</name>
</gene>
<keyword evidence="2" id="KW-1185">Reference proteome</keyword>
<dbReference type="eggNOG" id="ENOG502ZAJJ">
    <property type="taxonomic scope" value="Bacteria"/>
</dbReference>
<reference evidence="1" key="1">
    <citation type="submission" date="2010-06" db="EMBL/GenBank/DDBJ databases">
        <authorList>
            <person name="Muzny D."/>
            <person name="Qin X."/>
            <person name="Buhay C."/>
            <person name="Dugan-Rocha S."/>
            <person name="Ding Y."/>
            <person name="Chen G."/>
            <person name="Hawes A."/>
            <person name="Holder M."/>
            <person name="Jhangiani S."/>
            <person name="Johnson A."/>
            <person name="Khan Z."/>
            <person name="Li Z."/>
            <person name="Liu W."/>
            <person name="Liu X."/>
            <person name="Perez L."/>
            <person name="Shen H."/>
            <person name="Wang Q."/>
            <person name="Watt J."/>
            <person name="Xi L."/>
            <person name="Xin Y."/>
            <person name="Zhou J."/>
            <person name="Deng J."/>
            <person name="Jiang H."/>
            <person name="Liu Y."/>
            <person name="Qu J."/>
            <person name="Song X.-Z."/>
            <person name="Zhang L."/>
            <person name="Villasana D."/>
            <person name="Johnson A."/>
            <person name="Liu J."/>
            <person name="Liyanage D."/>
            <person name="Lorensuhewa L."/>
            <person name="Robinson T."/>
            <person name="Song A."/>
            <person name="Song B.-B."/>
            <person name="Dinh H."/>
            <person name="Thornton R."/>
            <person name="Coyle M."/>
            <person name="Francisco L."/>
            <person name="Jackson L."/>
            <person name="Javaid M."/>
            <person name="Korchina V."/>
            <person name="Kovar C."/>
            <person name="Mata R."/>
            <person name="Mathew T."/>
            <person name="Ngo R."/>
            <person name="Nguyen L."/>
            <person name="Nguyen N."/>
            <person name="Okwuonu G."/>
            <person name="Ongeri F."/>
            <person name="Pham C."/>
            <person name="Simmons D."/>
            <person name="Wilczek-Boney K."/>
            <person name="Hale W."/>
            <person name="Jakkamsetti A."/>
            <person name="Pham P."/>
            <person name="Ruth R."/>
            <person name="San Lucas F."/>
            <person name="Warren J."/>
            <person name="Zhang J."/>
            <person name="Zhao Z."/>
            <person name="Zhou C."/>
            <person name="Zhu D."/>
            <person name="Lee S."/>
            <person name="Bess C."/>
            <person name="Blankenburg K."/>
            <person name="Forbes L."/>
            <person name="Fu Q."/>
            <person name="Gubbala S."/>
            <person name="Hirani K."/>
            <person name="Jayaseelan J.C."/>
            <person name="Lara F."/>
            <person name="Munidasa M."/>
            <person name="Palculict T."/>
            <person name="Patil S."/>
            <person name="Pu L.-L."/>
            <person name="Saada N."/>
            <person name="Tang L."/>
            <person name="Weissenberger G."/>
            <person name="Zhu Y."/>
            <person name="Hemphill L."/>
            <person name="Shang Y."/>
            <person name="Youmans B."/>
            <person name="Ayvaz T."/>
            <person name="Ross M."/>
            <person name="Santibanez J."/>
            <person name="Aqrawi P."/>
            <person name="Gross S."/>
            <person name="Joshi V."/>
            <person name="Fowler G."/>
            <person name="Nazareth L."/>
            <person name="Reid J."/>
            <person name="Worley K."/>
            <person name="Petrosino J."/>
            <person name="Highlander S."/>
            <person name="Gibbs R."/>
        </authorList>
    </citation>
    <scope>NUCLEOTIDE SEQUENCE [LARGE SCALE GENOMIC DNA]</scope>
    <source>
        <strain evidence="1">ATCC 33030</strain>
    </source>
</reference>
<comment type="caution">
    <text evidence="1">The sequence shown here is derived from an EMBL/GenBank/DDBJ whole genome shotgun (WGS) entry which is preliminary data.</text>
</comment>